<dbReference type="Proteomes" id="UP000184184">
    <property type="component" value="Unassembled WGS sequence"/>
</dbReference>
<dbReference type="Pfam" id="PF12833">
    <property type="entry name" value="HTH_18"/>
    <property type="match status" value="1"/>
</dbReference>
<dbReference type="PANTHER" id="PTHR43280:SF2">
    <property type="entry name" value="HTH-TYPE TRANSCRIPTIONAL REGULATOR EXSA"/>
    <property type="match status" value="1"/>
</dbReference>
<dbReference type="InterPro" id="IPR009057">
    <property type="entry name" value="Homeodomain-like_sf"/>
</dbReference>
<proteinExistence type="predicted"/>
<name>A0A1M7KQ57_9BACI</name>
<reference evidence="5 6" key="1">
    <citation type="submission" date="2016-11" db="EMBL/GenBank/DDBJ databases">
        <authorList>
            <person name="Jaros S."/>
            <person name="Januszkiewicz K."/>
            <person name="Wedrychowicz H."/>
        </authorList>
    </citation>
    <scope>NUCLEOTIDE SEQUENCE [LARGE SCALE GENOMIC DNA]</scope>
    <source>
        <strain evidence="5 6">CGMCC 1.10681</strain>
    </source>
</reference>
<dbReference type="SUPFAM" id="SSF46689">
    <property type="entry name" value="Homeodomain-like"/>
    <property type="match status" value="1"/>
</dbReference>
<dbReference type="InterPro" id="IPR037923">
    <property type="entry name" value="HTH-like"/>
</dbReference>
<dbReference type="InterPro" id="IPR003313">
    <property type="entry name" value="AraC-bd"/>
</dbReference>
<protein>
    <submittedName>
        <fullName evidence="5">Transcriptional regulator GlxA family, contains an amidase domain and an AraC-type DNA-binding HTH domain</fullName>
    </submittedName>
</protein>
<accession>A0A1M7KQ57</accession>
<dbReference type="Pfam" id="PF02311">
    <property type="entry name" value="AraC_binding"/>
    <property type="match status" value="1"/>
</dbReference>
<dbReference type="PANTHER" id="PTHR43280">
    <property type="entry name" value="ARAC-FAMILY TRANSCRIPTIONAL REGULATOR"/>
    <property type="match status" value="1"/>
</dbReference>
<evidence type="ECO:0000313" key="6">
    <source>
        <dbReference type="Proteomes" id="UP000184184"/>
    </source>
</evidence>
<dbReference type="EMBL" id="FRCZ01000001">
    <property type="protein sequence ID" value="SHM67592.1"/>
    <property type="molecule type" value="Genomic_DNA"/>
</dbReference>
<dbReference type="PRINTS" id="PR00032">
    <property type="entry name" value="HTHARAC"/>
</dbReference>
<evidence type="ECO:0000256" key="1">
    <source>
        <dbReference type="ARBA" id="ARBA00023015"/>
    </source>
</evidence>
<sequence length="279" mass="32393">MAEKKRFTFSVSENPLPVYIESIGYNPYELDFDRQEGYPYYHWLQTVKGEGVIELANQAFSLPEGKGILLTPYTPHKYYSDHNATVHWETYYITFTGAAIDPILNALDMNYSAFYEETDNISFKNHMDKMIGKLEHYQDPHHLSHEISADLYQFLMHLKKYGQMNNKLSVLQSFEKIKATVEWLEQVYPQDIGLLEMSEKAQVSSQHLNTMFHDTFGISPYSFLVQLRIREAKRILITIPGLSLKEIAKKVGFNGVSHFVTTFKKREGVTPSTYRSLHQ</sequence>
<dbReference type="Gene3D" id="1.10.10.60">
    <property type="entry name" value="Homeodomain-like"/>
    <property type="match status" value="2"/>
</dbReference>
<dbReference type="InterPro" id="IPR020449">
    <property type="entry name" value="Tscrpt_reg_AraC-type_HTH"/>
</dbReference>
<dbReference type="RefSeq" id="WP_073199846.1">
    <property type="nucleotide sequence ID" value="NZ_FRCZ01000001.1"/>
</dbReference>
<dbReference type="AlphaFoldDB" id="A0A1M7KQ57"/>
<dbReference type="GO" id="GO:0043565">
    <property type="term" value="F:sequence-specific DNA binding"/>
    <property type="evidence" value="ECO:0007669"/>
    <property type="project" value="InterPro"/>
</dbReference>
<evidence type="ECO:0000256" key="2">
    <source>
        <dbReference type="ARBA" id="ARBA00023125"/>
    </source>
</evidence>
<dbReference type="GO" id="GO:0003700">
    <property type="term" value="F:DNA-binding transcription factor activity"/>
    <property type="evidence" value="ECO:0007669"/>
    <property type="project" value="InterPro"/>
</dbReference>
<evidence type="ECO:0000256" key="3">
    <source>
        <dbReference type="ARBA" id="ARBA00023163"/>
    </source>
</evidence>
<dbReference type="STRING" id="1027249.SAMN05216179_0803"/>
<evidence type="ECO:0000259" key="4">
    <source>
        <dbReference type="PROSITE" id="PS01124"/>
    </source>
</evidence>
<organism evidence="5 6">
    <name type="scientific">Gracilibacillus kekensis</name>
    <dbReference type="NCBI Taxonomy" id="1027249"/>
    <lineage>
        <taxon>Bacteria</taxon>
        <taxon>Bacillati</taxon>
        <taxon>Bacillota</taxon>
        <taxon>Bacilli</taxon>
        <taxon>Bacillales</taxon>
        <taxon>Bacillaceae</taxon>
        <taxon>Gracilibacillus</taxon>
    </lineage>
</organism>
<keyword evidence="6" id="KW-1185">Reference proteome</keyword>
<dbReference type="PROSITE" id="PS01124">
    <property type="entry name" value="HTH_ARAC_FAMILY_2"/>
    <property type="match status" value="1"/>
</dbReference>
<gene>
    <name evidence="5" type="ORF">SAMN05216179_0803</name>
</gene>
<dbReference type="Gene3D" id="2.60.120.280">
    <property type="entry name" value="Regulatory protein AraC"/>
    <property type="match status" value="1"/>
</dbReference>
<dbReference type="InterPro" id="IPR018060">
    <property type="entry name" value="HTH_AraC"/>
</dbReference>
<keyword evidence="3" id="KW-0804">Transcription</keyword>
<feature type="domain" description="HTH araC/xylS-type" evidence="4">
    <location>
        <begin position="178"/>
        <end position="277"/>
    </location>
</feature>
<keyword evidence="1" id="KW-0805">Transcription regulation</keyword>
<evidence type="ECO:0000313" key="5">
    <source>
        <dbReference type="EMBL" id="SHM67592.1"/>
    </source>
</evidence>
<keyword evidence="2 5" id="KW-0238">DNA-binding</keyword>
<dbReference type="SMART" id="SM00342">
    <property type="entry name" value="HTH_ARAC"/>
    <property type="match status" value="1"/>
</dbReference>
<dbReference type="SUPFAM" id="SSF51215">
    <property type="entry name" value="Regulatory protein AraC"/>
    <property type="match status" value="1"/>
</dbReference>